<dbReference type="Gene3D" id="1.10.287.10">
    <property type="entry name" value="S15/NS1, RNA-binding"/>
    <property type="match status" value="1"/>
</dbReference>
<evidence type="ECO:0000256" key="1">
    <source>
        <dbReference type="ARBA" id="ARBA00004173"/>
    </source>
</evidence>
<evidence type="ECO:0000256" key="5">
    <source>
        <dbReference type="ARBA" id="ARBA00023128"/>
    </source>
</evidence>
<dbReference type="AlphaFoldDB" id="A0A8D8LPE1"/>
<accession>A0A8D8LPE1</accession>
<evidence type="ECO:0000256" key="6">
    <source>
        <dbReference type="ARBA" id="ARBA00023274"/>
    </source>
</evidence>
<dbReference type="GO" id="GO:0005763">
    <property type="term" value="C:mitochondrial small ribosomal subunit"/>
    <property type="evidence" value="ECO:0007669"/>
    <property type="project" value="TreeGrafter"/>
</dbReference>
<dbReference type="SUPFAM" id="SSF47060">
    <property type="entry name" value="S15/NS1 RNA-binding domain"/>
    <property type="match status" value="1"/>
</dbReference>
<dbReference type="GO" id="GO:0003723">
    <property type="term" value="F:RNA binding"/>
    <property type="evidence" value="ECO:0007669"/>
    <property type="project" value="TreeGrafter"/>
</dbReference>
<comment type="similarity">
    <text evidence="2 9">Belongs to the universal ribosomal protein uS15 family.</text>
</comment>
<sequence length="295" mass="34661">MSYLLKTLSNNVLRSGSIVSSNWIKSGVGLGNANACGYKKLIKIQWKRPEPVPFNDPKKSGDQIVELGTLPLDKPTLEFAKCKNLENADENVKKIFSCNNRGRKEAVELIRKDIVDAVRRHEMDETSREVLIAKYTVSIRSLQEHYKATPYDKLHKVFLKELIDKRNKHLRLLRSENYKAFEWLLDELNIVFRPGPSILNKVWRKESLRLLIDKHINDTKTERLTALRNKLNQEKIDFFKKKAQFLEYTLEQETKYGRESTVTDEDVKQAWKNYEELVEKDLHKYEAPNHYHQFA</sequence>
<keyword evidence="3" id="KW-0809">Transit peptide</keyword>
<dbReference type="InterPro" id="IPR052137">
    <property type="entry name" value="uS15_ribosomal"/>
</dbReference>
<dbReference type="SMART" id="SM01387">
    <property type="entry name" value="Ribosomal_S15"/>
    <property type="match status" value="1"/>
</dbReference>
<reference evidence="10" key="1">
    <citation type="submission" date="2021-05" db="EMBL/GenBank/DDBJ databases">
        <authorList>
            <person name="Alioto T."/>
            <person name="Alioto T."/>
            <person name="Gomez Garrido J."/>
        </authorList>
    </citation>
    <scope>NUCLEOTIDE SEQUENCE</scope>
</reference>
<dbReference type="PANTHER" id="PTHR46685:SF1">
    <property type="entry name" value="SMALL RIBOSOMAL SUBUNIT PROTEIN US15M"/>
    <property type="match status" value="1"/>
</dbReference>
<dbReference type="GO" id="GO:0003735">
    <property type="term" value="F:structural constituent of ribosome"/>
    <property type="evidence" value="ECO:0007669"/>
    <property type="project" value="InterPro"/>
</dbReference>
<evidence type="ECO:0000256" key="3">
    <source>
        <dbReference type="ARBA" id="ARBA00022946"/>
    </source>
</evidence>
<evidence type="ECO:0000313" key="10">
    <source>
        <dbReference type="EMBL" id="CAG6613909.1"/>
    </source>
</evidence>
<organism evidence="10">
    <name type="scientific">Cacopsylla melanoneura</name>
    <dbReference type="NCBI Taxonomy" id="428564"/>
    <lineage>
        <taxon>Eukaryota</taxon>
        <taxon>Metazoa</taxon>
        <taxon>Ecdysozoa</taxon>
        <taxon>Arthropoda</taxon>
        <taxon>Hexapoda</taxon>
        <taxon>Insecta</taxon>
        <taxon>Pterygota</taxon>
        <taxon>Neoptera</taxon>
        <taxon>Paraneoptera</taxon>
        <taxon>Hemiptera</taxon>
        <taxon>Sternorrhyncha</taxon>
        <taxon>Psylloidea</taxon>
        <taxon>Psyllidae</taxon>
        <taxon>Psyllinae</taxon>
        <taxon>Cacopsylla</taxon>
    </lineage>
</organism>
<evidence type="ECO:0000256" key="2">
    <source>
        <dbReference type="ARBA" id="ARBA00008434"/>
    </source>
</evidence>
<name>A0A8D8LPE1_9HEMI</name>
<evidence type="ECO:0000256" key="4">
    <source>
        <dbReference type="ARBA" id="ARBA00022980"/>
    </source>
</evidence>
<dbReference type="Pfam" id="PF00312">
    <property type="entry name" value="Ribosomal_S15"/>
    <property type="match status" value="1"/>
</dbReference>
<evidence type="ECO:0000256" key="9">
    <source>
        <dbReference type="RuleBase" id="RU003919"/>
    </source>
</evidence>
<dbReference type="PANTHER" id="PTHR46685">
    <property type="entry name" value="28S RIBOSOMAL PROTEIN S15, MITOCHONDRIAL"/>
    <property type="match status" value="1"/>
</dbReference>
<comment type="subcellular location">
    <subcellularLocation>
        <location evidence="1">Mitochondrion</location>
    </subcellularLocation>
</comment>
<keyword evidence="5" id="KW-0496">Mitochondrion</keyword>
<keyword evidence="6 9" id="KW-0687">Ribonucleoprotein</keyword>
<evidence type="ECO:0000256" key="8">
    <source>
        <dbReference type="ARBA" id="ARBA00035528"/>
    </source>
</evidence>
<protein>
    <recommendedName>
        <fullName evidence="7">Small ribosomal subunit protein uS15m</fullName>
    </recommendedName>
    <alternativeName>
        <fullName evidence="8">28S ribosomal protein S15, mitochondrial</fullName>
    </alternativeName>
</protein>
<dbReference type="GO" id="GO:0032543">
    <property type="term" value="P:mitochondrial translation"/>
    <property type="evidence" value="ECO:0007669"/>
    <property type="project" value="TreeGrafter"/>
</dbReference>
<proteinExistence type="inferred from homology"/>
<keyword evidence="4 9" id="KW-0689">Ribosomal protein</keyword>
<dbReference type="InterPro" id="IPR000589">
    <property type="entry name" value="Ribosomal_uS15"/>
</dbReference>
<evidence type="ECO:0000256" key="7">
    <source>
        <dbReference type="ARBA" id="ARBA00035249"/>
    </source>
</evidence>
<dbReference type="InterPro" id="IPR009068">
    <property type="entry name" value="uS15_NS1_RNA-bd_sf"/>
</dbReference>
<dbReference type="EMBL" id="HBUF01028925">
    <property type="protein sequence ID" value="CAG6613909.1"/>
    <property type="molecule type" value="Transcribed_RNA"/>
</dbReference>